<keyword evidence="2" id="KW-0964">Secreted</keyword>
<evidence type="ECO:0000256" key="1">
    <source>
        <dbReference type="ARBA" id="ARBA00022512"/>
    </source>
</evidence>
<dbReference type="RefSeq" id="WP_212569838.1">
    <property type="nucleotide sequence ID" value="NZ_CP073084.1"/>
</dbReference>
<dbReference type="SUPFAM" id="SSF49478">
    <property type="entry name" value="Cna protein B-type domain"/>
    <property type="match status" value="7"/>
</dbReference>
<dbReference type="InterPro" id="IPR019931">
    <property type="entry name" value="LPXTG_anchor"/>
</dbReference>
<gene>
    <name evidence="7" type="ORF">INT76_07445</name>
</gene>
<dbReference type="Gene3D" id="2.60.40.10">
    <property type="entry name" value="Immunoglobulins"/>
    <property type="match status" value="2"/>
</dbReference>
<evidence type="ECO:0000256" key="2">
    <source>
        <dbReference type="ARBA" id="ARBA00022525"/>
    </source>
</evidence>
<feature type="domain" description="Gram-positive cocci surface proteins LPxTG" evidence="6">
    <location>
        <begin position="1553"/>
        <end position="1587"/>
    </location>
</feature>
<dbReference type="NCBIfam" id="TIGR01167">
    <property type="entry name" value="LPXTG_anchor"/>
    <property type="match status" value="1"/>
</dbReference>
<keyword evidence="5" id="KW-0472">Membrane</keyword>
<keyword evidence="1" id="KW-0134">Cell wall</keyword>
<organism evidence="7 8">
    <name type="scientific">Streptococcus oriscaviae</name>
    <dbReference type="NCBI Taxonomy" id="2781599"/>
    <lineage>
        <taxon>Bacteria</taxon>
        <taxon>Bacillati</taxon>
        <taxon>Bacillota</taxon>
        <taxon>Bacilli</taxon>
        <taxon>Lactobacillales</taxon>
        <taxon>Streptococcaceae</taxon>
        <taxon>Streptococcus</taxon>
    </lineage>
</organism>
<dbReference type="InterPro" id="IPR008454">
    <property type="entry name" value="Collagen-bd_Cna-like_B-typ_dom"/>
</dbReference>
<dbReference type="InterPro" id="IPR041033">
    <property type="entry name" value="SpaA_PFL_dom_1"/>
</dbReference>
<keyword evidence="5" id="KW-0812">Transmembrane</keyword>
<accession>A0ABX7YJ47</accession>
<evidence type="ECO:0000256" key="3">
    <source>
        <dbReference type="ARBA" id="ARBA00022729"/>
    </source>
</evidence>
<reference evidence="7 8" key="1">
    <citation type="submission" date="2021-04" db="EMBL/GenBank/DDBJ databases">
        <title>Complete genome sequence of a novel Streptococcus species.</title>
        <authorList>
            <person name="Teng J.L.L."/>
        </authorList>
    </citation>
    <scope>NUCLEOTIDE SEQUENCE [LARGE SCALE GENOMIC DNA]</scope>
    <source>
        <strain evidence="7 8">HKU75</strain>
    </source>
</reference>
<dbReference type="EMBL" id="CP073084">
    <property type="protein sequence ID" value="QUE53667.1"/>
    <property type="molecule type" value="Genomic_DNA"/>
</dbReference>
<keyword evidence="8" id="KW-1185">Reference proteome</keyword>
<dbReference type="Gene3D" id="2.60.40.1140">
    <property type="entry name" value="Collagen-binding surface protein Cna, B-type domain"/>
    <property type="match status" value="7"/>
</dbReference>
<keyword evidence="5" id="KW-1133">Transmembrane helix</keyword>
<evidence type="ECO:0000256" key="5">
    <source>
        <dbReference type="SAM" id="Phobius"/>
    </source>
</evidence>
<evidence type="ECO:0000313" key="7">
    <source>
        <dbReference type="EMBL" id="QUE53667.1"/>
    </source>
</evidence>
<protein>
    <submittedName>
        <fullName evidence="7">Cna B-type domain-containing protein</fullName>
    </submittedName>
</protein>
<dbReference type="Proteomes" id="UP000677616">
    <property type="component" value="Chromosome"/>
</dbReference>
<dbReference type="Pfam" id="PF17802">
    <property type="entry name" value="SpaA"/>
    <property type="match status" value="2"/>
</dbReference>
<dbReference type="InterPro" id="IPR013783">
    <property type="entry name" value="Ig-like_fold"/>
</dbReference>
<dbReference type="Pfam" id="PF05738">
    <property type="entry name" value="Cna_B"/>
    <property type="match status" value="7"/>
</dbReference>
<dbReference type="CDD" id="cd00222">
    <property type="entry name" value="CollagenBindB"/>
    <property type="match status" value="6"/>
</dbReference>
<keyword evidence="3" id="KW-0732">Signal</keyword>
<evidence type="ECO:0000313" key="8">
    <source>
        <dbReference type="Proteomes" id="UP000677616"/>
    </source>
</evidence>
<proteinExistence type="predicted"/>
<evidence type="ECO:0000256" key="4">
    <source>
        <dbReference type="ARBA" id="ARBA00023088"/>
    </source>
</evidence>
<evidence type="ECO:0000259" key="6">
    <source>
        <dbReference type="PROSITE" id="PS50847"/>
    </source>
</evidence>
<dbReference type="PROSITE" id="PS50847">
    <property type="entry name" value="GRAM_POS_ANCHORING"/>
    <property type="match status" value="1"/>
</dbReference>
<feature type="transmembrane region" description="Helical" evidence="5">
    <location>
        <begin position="1563"/>
        <end position="1581"/>
    </location>
</feature>
<keyword evidence="4" id="KW-0572">Peptidoglycan-anchor</keyword>
<sequence length="1587" mass="176250">MTITYTATVNYNDITGVGTPEETKNVATVKSDENPDPKTVEKTVRIEFDGLTKIAGPADPVSGSTNLYSITWTINVNKDKLMTVGGVKFEDNVLQPDRTYFTGTGITVAVTHENGTTENRTFTWNQLTVRRRADGKITGWDYTPPSSDGKASYVITATTITDVTGVIGSVNINNGIRVGKRYTTPNRPISVGIGEELKPKKVALSYNSLEAYWKITIPIPAQGYNMLVRLVDDIPYTIFNGVTYNDTLIDVDIQGLQPGESYTLVNRTGGQYQGPDIHFYQDEAKTTRGFQPSATGQIREVTVYIRTGINQEWLNKAHDAGYAVSNNVINPRHINNASLRLADSTLPMYDLVIPKKQTIKKTYKGFNRVDINGVQYPVFSYEIEFTNPLDGQVISDAFDTDYLKLYQAGNLQIMGRNAEGDVFDTNGTVTPQETATGVDFTLTNLPKNAGQLYSTYRLTYDLIVKDAQTLQRLNTEAFQNENNQGKVLKNVAKWNGLTSDEVSVIYNYNPKLDKHLIHDPTAANSYVATFELILNEEKSDVFPEANTYTVKDELSPELRLLPELIRVTKGNYTLDYGFDSKTNTITFNNVPDGEEVRVTYDARVLGTGNVSFSNTVSMGQYRKVISSSTHIASSGSGTASNPSITIVKRDKNDFAKVLPGATFKLSYRDGNNIVDVKDKNGQPVTFTTGPDGTALIEGNQSTLGWVLWADGRTYLLTETVSPTGYTPLTEPVTFSLVDIPTNNTQYPIYGERIYVSNERPKTRVEARKVWENIGPGLTVPTTWFKLYRQIAGGPVEEVPGVPIKSLAPGTTTVAWEDLYAQDLNENPYTFSVKEVDASGNEATPQDYLKKENGLTVTNTFDGRMELEVTKIWSDSGNQDGFRPAAITVRLFADGREIESVQVTAATGWKHTFTNLPRFKDGREIVYTVQEDRVPGYEIPMINGFTITNKRIPEVTSIRVSKTWDDAYNQDGIRPDKITLILYADNVEKERKEIQTDAAGDWKGEFTNLDVYKNGNRITYRVDEVLPQGYTKEITGDAATGFTIKNSHTPEKTKVSFEKVWDDAYNQDGIRPDKITVILKADGTEVDRKEVQVDQDGNWKGEFTNLDVYKAGVKIAYTVDEVLPQGYTKEIAGDAATGFTIKNSHTPEKTKVSFEKVWDDAHNQDGIRPDKLTVILKADGTEVDRKEVQVDQDGNWKGEFTNLDVYKAGVKIAYTVDEVLPQGYTKEITGDAATGFTIKNSHTPEKTKVSFKKVWDDVNNHDEVRPLKILVHLLADGVKVDSQLVEVDADGNWKGEFTNLDVYKAGVKIVYTVDEDVPIYYEKTISGDAATGFTITNKHVPGDIKVTLRKVDPDGKMISGAKIQIFKGAMATGTPVEEWTTVEGQEHLFTLPVGVYTFREVSAPKGYTKVTDITFQVNYDGSVTVLDTNSNAVEYKDGKLVITDQYDVSTIDILVTKKWVDQENKDSKRPAKITVRLMADGKEVASQDVTAQTDWKHTFTNLPKYKDGKEIVYTITEDKVDGYQSAVSGTVSEGFVVENTYIPPKVPPKPKTTLPRTGDGNTLAAVWVGMVFLLIGLVGFGWKKEPNV</sequence>
<name>A0ABX7YJ47_9STRE</name>